<feature type="domain" description="HTH tetR-type" evidence="7">
    <location>
        <begin position="28"/>
        <end position="88"/>
    </location>
</feature>
<comment type="caution">
    <text evidence="8">The sequence shown here is derived from an EMBL/GenBank/DDBJ whole genome shotgun (WGS) entry which is preliminary data.</text>
</comment>
<dbReference type="STRING" id="159449.B4N89_36980"/>
<dbReference type="SUPFAM" id="SSF48498">
    <property type="entry name" value="Tetracyclin repressor-like, C-terminal domain"/>
    <property type="match status" value="1"/>
</dbReference>
<dbReference type="Pfam" id="PF13977">
    <property type="entry name" value="TetR_C_6"/>
    <property type="match status" value="1"/>
</dbReference>
<keyword evidence="9" id="KW-1185">Reference proteome</keyword>
<dbReference type="InterPro" id="IPR036271">
    <property type="entry name" value="Tet_transcr_reg_TetR-rel_C_sf"/>
</dbReference>
<dbReference type="InterPro" id="IPR001647">
    <property type="entry name" value="HTH_TetR"/>
</dbReference>
<feature type="region of interest" description="Disordered" evidence="6">
    <location>
        <begin position="1"/>
        <end position="29"/>
    </location>
</feature>
<keyword evidence="2" id="KW-0805">Transcription regulation</keyword>
<keyword evidence="3 5" id="KW-0238">DNA-binding</keyword>
<keyword evidence="1" id="KW-0678">Repressor</keyword>
<evidence type="ECO:0000256" key="6">
    <source>
        <dbReference type="SAM" id="MobiDB-lite"/>
    </source>
</evidence>
<feature type="compositionally biased region" description="Basic and acidic residues" evidence="6">
    <location>
        <begin position="10"/>
        <end position="29"/>
    </location>
</feature>
<sequence>MRGMVSSAGARKDRTGTSADARRRLPPEERRETILRATVRLGLTGGLDRLTSRQIAVEAGVTGGLVNHYFPNMDDLVAAAFALAATEEIHATFADVEQRPTPPARLRRLIDLYFAEEGYEVNRLWLDAWSMAPRRPALLAEVERQMDHWVERLAPLITEGVERGAFRTPDPTASARRLLALLDGAALHTVLHRAVDADDTRSLILAAAEHELRTAPGTLRDTRS</sequence>
<protein>
    <recommendedName>
        <fullName evidence="7">HTH tetR-type domain-containing protein</fullName>
    </recommendedName>
</protein>
<dbReference type="GO" id="GO:0003700">
    <property type="term" value="F:DNA-binding transcription factor activity"/>
    <property type="evidence" value="ECO:0007669"/>
    <property type="project" value="TreeGrafter"/>
</dbReference>
<name>A0A1T3NMG1_9ACTN</name>
<dbReference type="SUPFAM" id="SSF46689">
    <property type="entry name" value="Homeodomain-like"/>
    <property type="match status" value="1"/>
</dbReference>
<evidence type="ECO:0000256" key="3">
    <source>
        <dbReference type="ARBA" id="ARBA00023125"/>
    </source>
</evidence>
<dbReference type="PANTHER" id="PTHR30055">
    <property type="entry name" value="HTH-TYPE TRANSCRIPTIONAL REGULATOR RUTR"/>
    <property type="match status" value="1"/>
</dbReference>
<evidence type="ECO:0000256" key="2">
    <source>
        <dbReference type="ARBA" id="ARBA00023015"/>
    </source>
</evidence>
<evidence type="ECO:0000256" key="4">
    <source>
        <dbReference type="ARBA" id="ARBA00023163"/>
    </source>
</evidence>
<evidence type="ECO:0000256" key="5">
    <source>
        <dbReference type="PROSITE-ProRule" id="PRU00335"/>
    </source>
</evidence>
<accession>A0A1T3NMG1</accession>
<gene>
    <name evidence="8" type="ORF">B4N89_36980</name>
</gene>
<dbReference type="Gene3D" id="1.10.357.10">
    <property type="entry name" value="Tetracycline Repressor, domain 2"/>
    <property type="match status" value="1"/>
</dbReference>
<dbReference type="InterPro" id="IPR009057">
    <property type="entry name" value="Homeodomain-like_sf"/>
</dbReference>
<evidence type="ECO:0000313" key="8">
    <source>
        <dbReference type="EMBL" id="OPC77861.1"/>
    </source>
</evidence>
<evidence type="ECO:0000259" key="7">
    <source>
        <dbReference type="PROSITE" id="PS50977"/>
    </source>
</evidence>
<dbReference type="EMBL" id="MWQN01000003">
    <property type="protein sequence ID" value="OPC77861.1"/>
    <property type="molecule type" value="Genomic_DNA"/>
</dbReference>
<keyword evidence="4" id="KW-0804">Transcription</keyword>
<evidence type="ECO:0000256" key="1">
    <source>
        <dbReference type="ARBA" id="ARBA00022491"/>
    </source>
</evidence>
<proteinExistence type="predicted"/>
<dbReference type="PROSITE" id="PS50977">
    <property type="entry name" value="HTH_TETR_2"/>
    <property type="match status" value="1"/>
</dbReference>
<dbReference type="PANTHER" id="PTHR30055:SF200">
    <property type="entry name" value="HTH-TYPE TRANSCRIPTIONAL REPRESSOR BDCR"/>
    <property type="match status" value="1"/>
</dbReference>
<dbReference type="GO" id="GO:0000976">
    <property type="term" value="F:transcription cis-regulatory region binding"/>
    <property type="evidence" value="ECO:0007669"/>
    <property type="project" value="TreeGrafter"/>
</dbReference>
<dbReference type="Pfam" id="PF00440">
    <property type="entry name" value="TetR_N"/>
    <property type="match status" value="1"/>
</dbReference>
<dbReference type="InterPro" id="IPR050109">
    <property type="entry name" value="HTH-type_TetR-like_transc_reg"/>
</dbReference>
<evidence type="ECO:0000313" key="9">
    <source>
        <dbReference type="Proteomes" id="UP000190037"/>
    </source>
</evidence>
<dbReference type="Proteomes" id="UP000190037">
    <property type="component" value="Unassembled WGS sequence"/>
</dbReference>
<reference evidence="8 9" key="1">
    <citation type="submission" date="2017-03" db="EMBL/GenBank/DDBJ databases">
        <title>Draft genome sequence of Streptomyces scabrisporus NF3, endophyte isolated from Amphipterygium adstringens.</title>
        <authorList>
            <person name="Vazquez M."/>
            <person name="Ceapa C.D."/>
            <person name="Rodriguez Luna D."/>
            <person name="Sanchez Esquivel S."/>
        </authorList>
    </citation>
    <scope>NUCLEOTIDE SEQUENCE [LARGE SCALE GENOMIC DNA]</scope>
    <source>
        <strain evidence="8 9">NF3</strain>
    </source>
</reference>
<feature type="DNA-binding region" description="H-T-H motif" evidence="5">
    <location>
        <begin position="51"/>
        <end position="70"/>
    </location>
</feature>
<dbReference type="InterPro" id="IPR039538">
    <property type="entry name" value="BetI_C"/>
</dbReference>
<organism evidence="8 9">
    <name type="scientific">Embleya scabrispora</name>
    <dbReference type="NCBI Taxonomy" id="159449"/>
    <lineage>
        <taxon>Bacteria</taxon>
        <taxon>Bacillati</taxon>
        <taxon>Actinomycetota</taxon>
        <taxon>Actinomycetes</taxon>
        <taxon>Kitasatosporales</taxon>
        <taxon>Streptomycetaceae</taxon>
        <taxon>Embleya</taxon>
    </lineage>
</organism>
<dbReference type="AlphaFoldDB" id="A0A1T3NMG1"/>